<dbReference type="AlphaFoldDB" id="A0A1H1LCR9"/>
<dbReference type="Proteomes" id="UP000199480">
    <property type="component" value="Chromosome I"/>
</dbReference>
<reference evidence="3" key="1">
    <citation type="submission" date="2016-10" db="EMBL/GenBank/DDBJ databases">
        <authorList>
            <person name="Varghese N."/>
            <person name="Submissions S."/>
        </authorList>
    </citation>
    <scope>NUCLEOTIDE SEQUENCE [LARGE SCALE GENOMIC DNA]</scope>
    <source>
        <strain evidence="3">DSM 22620</strain>
    </source>
</reference>
<keyword evidence="1" id="KW-0472">Membrane</keyword>
<dbReference type="EMBL" id="LT629759">
    <property type="protein sequence ID" value="SDR72296.1"/>
    <property type="molecule type" value="Genomic_DNA"/>
</dbReference>
<keyword evidence="1" id="KW-0812">Transmembrane</keyword>
<evidence type="ECO:0000256" key="1">
    <source>
        <dbReference type="SAM" id="Phobius"/>
    </source>
</evidence>
<keyword evidence="1" id="KW-1133">Transmembrane helix</keyword>
<evidence type="ECO:0000313" key="3">
    <source>
        <dbReference type="Proteomes" id="UP000199480"/>
    </source>
</evidence>
<protein>
    <submittedName>
        <fullName evidence="2">Uncharacterized protein</fullName>
    </submittedName>
</protein>
<gene>
    <name evidence="2" type="ORF">SAMN04489857_0855</name>
</gene>
<sequence length="34" mass="4002">MGVANRVLGAIGKFFLMWMRFVARIILLFWHYGS</sequence>
<name>A0A1H1LCR9_9ACTN</name>
<evidence type="ECO:0000313" key="2">
    <source>
        <dbReference type="EMBL" id="SDR72296.1"/>
    </source>
</evidence>
<feature type="transmembrane region" description="Helical" evidence="1">
    <location>
        <begin position="7"/>
        <end position="32"/>
    </location>
</feature>
<organism evidence="2 3">
    <name type="scientific">Parafannyhessea umbonata</name>
    <dbReference type="NCBI Taxonomy" id="604330"/>
    <lineage>
        <taxon>Bacteria</taxon>
        <taxon>Bacillati</taxon>
        <taxon>Actinomycetota</taxon>
        <taxon>Coriobacteriia</taxon>
        <taxon>Coriobacteriales</taxon>
        <taxon>Atopobiaceae</taxon>
        <taxon>Parafannyhessea</taxon>
    </lineage>
</organism>
<accession>A0A1H1LCR9</accession>
<proteinExistence type="predicted"/>